<dbReference type="AlphaFoldDB" id="A0A3B3W1S8"/>
<accession>A0A3B3W1S8</accession>
<keyword evidence="2" id="KW-1185">Reference proteome</keyword>
<protein>
    <submittedName>
        <fullName evidence="1">Uncharacterized protein</fullName>
    </submittedName>
</protein>
<reference evidence="1" key="1">
    <citation type="submission" date="2025-08" db="UniProtKB">
        <authorList>
            <consortium name="Ensembl"/>
        </authorList>
    </citation>
    <scope>IDENTIFICATION</scope>
</reference>
<name>A0A3B3W1S8_9TELE</name>
<sequence length="130" mass="14115">MEHGSWRFQTKKRGASLPDGICFLFALTGMHVHTDCLSLNPSLCLFSPPSFSLAFPPACTSYLSPFALASLASLSVLRCAIPAIKGGGGHYRRGDALHMRGSVQPDHTHLGNSFRSQVWSDWFVGTKCSC</sequence>
<evidence type="ECO:0000313" key="1">
    <source>
        <dbReference type="Ensembl" id="ENSPLAP00000031177.1"/>
    </source>
</evidence>
<reference evidence="1" key="2">
    <citation type="submission" date="2025-09" db="UniProtKB">
        <authorList>
            <consortium name="Ensembl"/>
        </authorList>
    </citation>
    <scope>IDENTIFICATION</scope>
</reference>
<dbReference type="Ensembl" id="ENSPLAT00000027820.1">
    <property type="protein sequence ID" value="ENSPLAP00000031177.1"/>
    <property type="gene ID" value="ENSPLAG00000022960.1"/>
</dbReference>
<dbReference type="Proteomes" id="UP000261500">
    <property type="component" value="Unplaced"/>
</dbReference>
<evidence type="ECO:0000313" key="2">
    <source>
        <dbReference type="Proteomes" id="UP000261500"/>
    </source>
</evidence>
<organism evidence="1 2">
    <name type="scientific">Poecilia latipinna</name>
    <name type="common">sailfin molly</name>
    <dbReference type="NCBI Taxonomy" id="48699"/>
    <lineage>
        <taxon>Eukaryota</taxon>
        <taxon>Metazoa</taxon>
        <taxon>Chordata</taxon>
        <taxon>Craniata</taxon>
        <taxon>Vertebrata</taxon>
        <taxon>Euteleostomi</taxon>
        <taxon>Actinopterygii</taxon>
        <taxon>Neopterygii</taxon>
        <taxon>Teleostei</taxon>
        <taxon>Neoteleostei</taxon>
        <taxon>Acanthomorphata</taxon>
        <taxon>Ovalentaria</taxon>
        <taxon>Atherinomorphae</taxon>
        <taxon>Cyprinodontiformes</taxon>
        <taxon>Poeciliidae</taxon>
        <taxon>Poeciliinae</taxon>
        <taxon>Poecilia</taxon>
    </lineage>
</organism>
<proteinExistence type="predicted"/>